<keyword evidence="3" id="KW-0238">DNA-binding</keyword>
<dbReference type="InterPro" id="IPR000055">
    <property type="entry name" value="Restrct_endonuc_typeI_TRD"/>
</dbReference>
<sequence>MEVVDKIVLSKDVYQKTEIGKIPRDWEVKKINEIADVNKENLSGNTPAEYEFYYYDLSSVDKGKVLHPTEKLKFADAPSRAKRLFKTNDVLMSTVRPNLQGFTYVDFDSTNSVCSTGFAVIAGKYESDSMYIYQNLFSYGITRQIQKLLVGSNYPAINSKDVENLKVPFPNDNKEREKIASILSTWDKAIELKEKLIEQKKEQKKGLMQKLLTGEVRLPGFKEEWEEVKLGKIATIIMGQSPTSDSYNDLQEGIPLIQGNADIKKRKTCPRIWTTKPTKKCLPGDIIVTVRAPVGSVALSHHEACIGRGVCAIRGSINQDYLYYLLIQKENWWSKISQGSTFESVNSNDIKELKVSMPPMMEQQAVSKVLKTFDQDLYLHEKELVEAKKQKQGLMQLLLTGKVRVKV</sequence>
<dbReference type="GO" id="GO:0016787">
    <property type="term" value="F:hydrolase activity"/>
    <property type="evidence" value="ECO:0007669"/>
    <property type="project" value="UniProtKB-KW"/>
</dbReference>
<name>A0ABU4J805_9BACI</name>
<dbReference type="PANTHER" id="PTHR30408">
    <property type="entry name" value="TYPE-1 RESTRICTION ENZYME ECOKI SPECIFICITY PROTEIN"/>
    <property type="match status" value="1"/>
</dbReference>
<evidence type="ECO:0000313" key="5">
    <source>
        <dbReference type="EMBL" id="MDW8517108.1"/>
    </source>
</evidence>
<evidence type="ECO:0000313" key="6">
    <source>
        <dbReference type="Proteomes" id="UP001284771"/>
    </source>
</evidence>
<reference evidence="6" key="1">
    <citation type="submission" date="2023-07" db="EMBL/GenBank/DDBJ databases">
        <title>Draft genomic sequences of Priestia flexa CCM isolated from the soil of an abandoned mine contaminated by free cyanide in the high Andean zone of Tacna, Peru.</title>
        <authorList>
            <person name="Caceda Quiroz C.J."/>
            <person name="Maraza Chooque G.J."/>
            <person name="Fora Quispe G.L."/>
            <person name="Carpio Mamani M."/>
        </authorList>
    </citation>
    <scope>NUCLEOTIDE SEQUENCE [LARGE SCALE GENOMIC DNA]</scope>
    <source>
        <strain evidence="6">CCM</strain>
    </source>
</reference>
<evidence type="ECO:0000256" key="3">
    <source>
        <dbReference type="ARBA" id="ARBA00023125"/>
    </source>
</evidence>
<dbReference type="InterPro" id="IPR044946">
    <property type="entry name" value="Restrct_endonuc_typeI_TRD_sf"/>
</dbReference>
<dbReference type="EMBL" id="JAWUZT010000039">
    <property type="protein sequence ID" value="MDW8517108.1"/>
    <property type="molecule type" value="Genomic_DNA"/>
</dbReference>
<dbReference type="Proteomes" id="UP001284771">
    <property type="component" value="Unassembled WGS sequence"/>
</dbReference>
<feature type="domain" description="Type I restriction modification DNA specificity" evidence="4">
    <location>
        <begin position="23"/>
        <end position="199"/>
    </location>
</feature>
<keyword evidence="5" id="KW-0255">Endonuclease</keyword>
<keyword evidence="2" id="KW-0680">Restriction system</keyword>
<comment type="caution">
    <text evidence="5">The sequence shown here is derived from an EMBL/GenBank/DDBJ whole genome shotgun (WGS) entry which is preliminary data.</text>
</comment>
<keyword evidence="5" id="KW-0540">Nuclease</keyword>
<dbReference type="RefSeq" id="WP_318757690.1">
    <property type="nucleotide sequence ID" value="NZ_JAWUZT010000039.1"/>
</dbReference>
<protein>
    <submittedName>
        <fullName evidence="5">Restriction endonuclease subunit S</fullName>
        <ecNumber evidence="5">3.1.21.-</ecNumber>
    </submittedName>
</protein>
<proteinExistence type="inferred from homology"/>
<accession>A0ABU4J805</accession>
<dbReference type="Gene3D" id="3.90.220.20">
    <property type="entry name" value="DNA methylase specificity domains"/>
    <property type="match status" value="2"/>
</dbReference>
<evidence type="ECO:0000256" key="1">
    <source>
        <dbReference type="ARBA" id="ARBA00010923"/>
    </source>
</evidence>
<dbReference type="Pfam" id="PF01420">
    <property type="entry name" value="Methylase_S"/>
    <property type="match status" value="2"/>
</dbReference>
<dbReference type="SUPFAM" id="SSF116734">
    <property type="entry name" value="DNA methylase specificity domain"/>
    <property type="match status" value="2"/>
</dbReference>
<dbReference type="PANTHER" id="PTHR30408:SF12">
    <property type="entry name" value="TYPE I RESTRICTION ENZYME MJAVIII SPECIFICITY SUBUNIT"/>
    <property type="match status" value="1"/>
</dbReference>
<keyword evidence="6" id="KW-1185">Reference proteome</keyword>
<evidence type="ECO:0000259" key="4">
    <source>
        <dbReference type="Pfam" id="PF01420"/>
    </source>
</evidence>
<dbReference type="GO" id="GO:0004519">
    <property type="term" value="F:endonuclease activity"/>
    <property type="evidence" value="ECO:0007669"/>
    <property type="project" value="UniProtKB-KW"/>
</dbReference>
<organism evidence="5 6">
    <name type="scientific">Priestia flexa</name>
    <dbReference type="NCBI Taxonomy" id="86664"/>
    <lineage>
        <taxon>Bacteria</taxon>
        <taxon>Bacillati</taxon>
        <taxon>Bacillota</taxon>
        <taxon>Bacilli</taxon>
        <taxon>Bacillales</taxon>
        <taxon>Bacillaceae</taxon>
        <taxon>Priestia</taxon>
    </lineage>
</organism>
<gene>
    <name evidence="5" type="ORF">RIB56_13305</name>
</gene>
<dbReference type="CDD" id="cd17494">
    <property type="entry name" value="RMtype1_S_Sma198ORF994P-TRD2-CR2_like"/>
    <property type="match status" value="1"/>
</dbReference>
<keyword evidence="5" id="KW-0378">Hydrolase</keyword>
<comment type="similarity">
    <text evidence="1">Belongs to the type-I restriction system S methylase family.</text>
</comment>
<dbReference type="InterPro" id="IPR052021">
    <property type="entry name" value="Type-I_RS_S_subunit"/>
</dbReference>
<feature type="domain" description="Type I restriction modification DNA specificity" evidence="4">
    <location>
        <begin position="223"/>
        <end position="386"/>
    </location>
</feature>
<evidence type="ECO:0000256" key="2">
    <source>
        <dbReference type="ARBA" id="ARBA00022747"/>
    </source>
</evidence>
<dbReference type="EC" id="3.1.21.-" evidence="5"/>